<keyword evidence="2" id="KW-0479">Metal-binding</keyword>
<comment type="caution">
    <text evidence="3">The sequence shown here is derived from an EMBL/GenBank/DDBJ whole genome shotgun (WGS) entry which is preliminary data.</text>
</comment>
<proteinExistence type="inferred from homology"/>
<dbReference type="PROSITE" id="PS00086">
    <property type="entry name" value="CYTOCHROME_P450"/>
    <property type="match status" value="1"/>
</dbReference>
<sequence>MPKESNVPVYQRRNGIDPLPELVRMSKETPFAEVSGSAVLDWIATGPDVVKAVLSDADRFTGKPRPAHTMDGQPFDTGNLLHYDRPDHARLRKMLTAEFTVRRMRRMQPIIEEIVADRLAVLERAGQPADVVRHFAWPVPGQVVCGLLGLPRDDLADLARMLDIRSTSRAKKQATAVQALDRYLVGVMVRKRAEPSDDLLGMLIREHGEELTDHELAGIASFLVSAAVESTAQALSLGLLALLLHPEQLALLKERPELMDGAVEELLRYVSVVSTASPRTAVVDVPVAGKVVKAGQAVGCSLIAANRSETPDDPNLLDITRGTTAHVAFGHGVHFCLGASLARMQMRIAFARLLERFPDLRLGVPPEELRYRPFAPQYGVETLPVFW</sequence>
<dbReference type="PRINTS" id="PR00385">
    <property type="entry name" value="P450"/>
</dbReference>
<dbReference type="RefSeq" id="WP_030890199.1">
    <property type="nucleotide sequence ID" value="NZ_JBIRHZ010000006.1"/>
</dbReference>
<dbReference type="PRINTS" id="PR00359">
    <property type="entry name" value="BP450"/>
</dbReference>
<reference evidence="3 4" key="1">
    <citation type="submission" date="2015-07" db="EMBL/GenBank/DDBJ databases">
        <authorList>
            <person name="Ju K.-S."/>
            <person name="Doroghazi J.R."/>
            <person name="Metcalf W.W."/>
        </authorList>
    </citation>
    <scope>NUCLEOTIDE SEQUENCE [LARGE SCALE GENOMIC DNA]</scope>
    <source>
        <strain evidence="3 4">NRRL B-3589</strain>
    </source>
</reference>
<gene>
    <name evidence="3" type="ORF">ADK38_24130</name>
</gene>
<dbReference type="Proteomes" id="UP000037020">
    <property type="component" value="Unassembled WGS sequence"/>
</dbReference>
<dbReference type="InterPro" id="IPR017972">
    <property type="entry name" value="Cyt_P450_CS"/>
</dbReference>
<keyword evidence="2" id="KW-0560">Oxidoreductase</keyword>
<dbReference type="PANTHER" id="PTHR46696:SF6">
    <property type="entry name" value="P450, PUTATIVE (EUROFUNG)-RELATED"/>
    <property type="match status" value="1"/>
</dbReference>
<evidence type="ECO:0000313" key="4">
    <source>
        <dbReference type="Proteomes" id="UP000037020"/>
    </source>
</evidence>
<keyword evidence="2" id="KW-0349">Heme</keyword>
<dbReference type="CDD" id="cd11030">
    <property type="entry name" value="CYP105-like"/>
    <property type="match status" value="1"/>
</dbReference>
<organism evidence="3 4">
    <name type="scientific">Streptomyces varsoviensis</name>
    <dbReference type="NCBI Taxonomy" id="67373"/>
    <lineage>
        <taxon>Bacteria</taxon>
        <taxon>Bacillati</taxon>
        <taxon>Actinomycetota</taxon>
        <taxon>Actinomycetes</taxon>
        <taxon>Kitasatosporales</taxon>
        <taxon>Streptomycetaceae</taxon>
        <taxon>Streptomyces</taxon>
    </lineage>
</organism>
<dbReference type="InterPro" id="IPR002397">
    <property type="entry name" value="Cyt_P450_B"/>
</dbReference>
<keyword evidence="2" id="KW-0408">Iron</keyword>
<comment type="similarity">
    <text evidence="1 2">Belongs to the cytochrome P450 family.</text>
</comment>
<dbReference type="EMBL" id="LGUT01002095">
    <property type="protein sequence ID" value="KOG87675.1"/>
    <property type="molecule type" value="Genomic_DNA"/>
</dbReference>
<accession>A0ABR5J2N7</accession>
<keyword evidence="4" id="KW-1185">Reference proteome</keyword>
<evidence type="ECO:0000256" key="2">
    <source>
        <dbReference type="RuleBase" id="RU000461"/>
    </source>
</evidence>
<keyword evidence="2" id="KW-0503">Monooxygenase</keyword>
<dbReference type="InterPro" id="IPR036396">
    <property type="entry name" value="Cyt_P450_sf"/>
</dbReference>
<dbReference type="PANTHER" id="PTHR46696">
    <property type="entry name" value="P450, PUTATIVE (EUROFUNG)-RELATED"/>
    <property type="match status" value="1"/>
</dbReference>
<dbReference type="Gene3D" id="1.10.630.10">
    <property type="entry name" value="Cytochrome P450"/>
    <property type="match status" value="1"/>
</dbReference>
<dbReference type="SUPFAM" id="SSF48264">
    <property type="entry name" value="Cytochrome P450"/>
    <property type="match status" value="1"/>
</dbReference>
<dbReference type="InterPro" id="IPR001128">
    <property type="entry name" value="Cyt_P450"/>
</dbReference>
<dbReference type="Pfam" id="PF00067">
    <property type="entry name" value="p450"/>
    <property type="match status" value="2"/>
</dbReference>
<evidence type="ECO:0000256" key="1">
    <source>
        <dbReference type="ARBA" id="ARBA00010617"/>
    </source>
</evidence>
<evidence type="ECO:0000313" key="3">
    <source>
        <dbReference type="EMBL" id="KOG87675.1"/>
    </source>
</evidence>
<protein>
    <submittedName>
        <fullName evidence="3">Cytochrome P450 FAS1</fullName>
    </submittedName>
</protein>
<name>A0ABR5J2N7_9ACTN</name>